<keyword evidence="1" id="KW-0472">Membrane</keyword>
<feature type="domain" description="Peptidase S33 tripeptidyl aminopeptidase-like C-terminal" evidence="2">
    <location>
        <begin position="203"/>
        <end position="245"/>
    </location>
</feature>
<dbReference type="Pfam" id="PF12146">
    <property type="entry name" value="Hydrolase_4"/>
    <property type="match status" value="1"/>
</dbReference>
<proteinExistence type="predicted"/>
<keyword evidence="1" id="KW-0812">Transmembrane</keyword>
<keyword evidence="5" id="KW-1185">Reference proteome</keyword>
<dbReference type="EMBL" id="BMLK01000003">
    <property type="protein sequence ID" value="GGN43158.1"/>
    <property type="molecule type" value="Genomic_DNA"/>
</dbReference>
<dbReference type="InterPro" id="IPR022742">
    <property type="entry name" value="Hydrolase_4"/>
</dbReference>
<dbReference type="Proteomes" id="UP000605099">
    <property type="component" value="Unassembled WGS sequence"/>
</dbReference>
<feature type="domain" description="Serine aminopeptidase S33" evidence="3">
    <location>
        <begin position="67"/>
        <end position="175"/>
    </location>
</feature>
<evidence type="ECO:0000313" key="5">
    <source>
        <dbReference type="Proteomes" id="UP000605099"/>
    </source>
</evidence>
<dbReference type="Pfam" id="PF08386">
    <property type="entry name" value="Abhydrolase_4"/>
    <property type="match status" value="1"/>
</dbReference>
<dbReference type="InterPro" id="IPR029058">
    <property type="entry name" value="AB_hydrolase_fold"/>
</dbReference>
<dbReference type="PANTHER" id="PTHR12277">
    <property type="entry name" value="ALPHA/BETA HYDROLASE DOMAIN-CONTAINING PROTEIN"/>
    <property type="match status" value="1"/>
</dbReference>
<dbReference type="GO" id="GO:0016787">
    <property type="term" value="F:hydrolase activity"/>
    <property type="evidence" value="ECO:0007669"/>
    <property type="project" value="UniProtKB-KW"/>
</dbReference>
<organism evidence="4 5">
    <name type="scientific">Novosphingobium indicum</name>
    <dbReference type="NCBI Taxonomy" id="462949"/>
    <lineage>
        <taxon>Bacteria</taxon>
        <taxon>Pseudomonadati</taxon>
        <taxon>Pseudomonadota</taxon>
        <taxon>Alphaproteobacteria</taxon>
        <taxon>Sphingomonadales</taxon>
        <taxon>Sphingomonadaceae</taxon>
        <taxon>Novosphingobium</taxon>
    </lineage>
</organism>
<dbReference type="PANTHER" id="PTHR12277:SF81">
    <property type="entry name" value="PROTEIN ABHD13"/>
    <property type="match status" value="1"/>
</dbReference>
<dbReference type="InterPro" id="IPR013595">
    <property type="entry name" value="Pept_S33_TAP-like_C"/>
</dbReference>
<reference evidence="5" key="1">
    <citation type="journal article" date="2019" name="Int. J. Syst. Evol. Microbiol.">
        <title>The Global Catalogue of Microorganisms (GCM) 10K type strain sequencing project: providing services to taxonomists for standard genome sequencing and annotation.</title>
        <authorList>
            <consortium name="The Broad Institute Genomics Platform"/>
            <consortium name="The Broad Institute Genome Sequencing Center for Infectious Disease"/>
            <person name="Wu L."/>
            <person name="Ma J."/>
        </authorList>
    </citation>
    <scope>NUCLEOTIDE SEQUENCE [LARGE SCALE GENOMIC DNA]</scope>
    <source>
        <strain evidence="5">CGMCC 1.6784</strain>
    </source>
</reference>
<dbReference type="Gene3D" id="3.40.50.1820">
    <property type="entry name" value="alpha/beta hydrolase"/>
    <property type="match status" value="1"/>
</dbReference>
<gene>
    <name evidence="4" type="ORF">GCM10011349_06970</name>
</gene>
<evidence type="ECO:0000259" key="2">
    <source>
        <dbReference type="Pfam" id="PF08386"/>
    </source>
</evidence>
<evidence type="ECO:0000313" key="4">
    <source>
        <dbReference type="EMBL" id="GGN43158.1"/>
    </source>
</evidence>
<dbReference type="RefSeq" id="WP_188818302.1">
    <property type="nucleotide sequence ID" value="NZ_BMLK01000003.1"/>
</dbReference>
<feature type="transmembrane region" description="Helical" evidence="1">
    <location>
        <begin position="6"/>
        <end position="25"/>
    </location>
</feature>
<sequence length="263" mass="28206">MRTLIYATLCVGALYLCGVGLLFLFQRTLIYPAPQGPQPVPAGFEGVLLTTADKLTIKAAWRPAAPEKPTIVFFHGNGDSLPGAAEATKWLAKAGYGILLADYRGYGENPGEPTEAGLMRDGRAALAFVRQQGIEPERLVFMGASLGTGIATQLATEQSPAALVLVSPYTRLPDVAAAVFPWAPTNRLMLDCFDSIDKIDEIRAPVLVLHARNDKVIPYKQGVALAEASPESTLLSFDEEGHQLQFTAPAQTATIAWLEARGL</sequence>
<evidence type="ECO:0000259" key="3">
    <source>
        <dbReference type="Pfam" id="PF12146"/>
    </source>
</evidence>
<keyword evidence="4" id="KW-0378">Hydrolase</keyword>
<accession>A0ABQ2JDM5</accession>
<evidence type="ECO:0000256" key="1">
    <source>
        <dbReference type="SAM" id="Phobius"/>
    </source>
</evidence>
<keyword evidence="1" id="KW-1133">Transmembrane helix</keyword>
<protein>
    <submittedName>
        <fullName evidence="4">Alpha/beta hydrolase</fullName>
    </submittedName>
</protein>
<comment type="caution">
    <text evidence="4">The sequence shown here is derived from an EMBL/GenBank/DDBJ whole genome shotgun (WGS) entry which is preliminary data.</text>
</comment>
<dbReference type="SUPFAM" id="SSF53474">
    <property type="entry name" value="alpha/beta-Hydrolases"/>
    <property type="match status" value="1"/>
</dbReference>
<name>A0ABQ2JDM5_9SPHN</name>